<sequence>MPIPQFTLIIIIICIITVIGIGVAIILQFKCQEEEVDDMEIGNPVIDDNPLRSNKKIIAKYSQFTNQVIVKPKPIRAKEGSSFSQDTLFDNEANNIRIDTQPVGKSKLQLDCDSFGIEIPELIYNTSPLSVSSDHGTGYTPSHIISILNKA</sequence>
<reference evidence="2" key="1">
    <citation type="submission" date="2020-05" db="EMBL/GenBank/DDBJ databases">
        <title>Phylogenomic resolution of chytrid fungi.</title>
        <authorList>
            <person name="Stajich J.E."/>
            <person name="Amses K."/>
            <person name="Simmons R."/>
            <person name="Seto K."/>
            <person name="Myers J."/>
            <person name="Bonds A."/>
            <person name="Quandt C.A."/>
            <person name="Barry K."/>
            <person name="Liu P."/>
            <person name="Grigoriev I."/>
            <person name="Longcore J.E."/>
            <person name="James T.Y."/>
        </authorList>
    </citation>
    <scope>NUCLEOTIDE SEQUENCE</scope>
    <source>
        <strain evidence="2">PLAUS21</strain>
    </source>
</reference>
<gene>
    <name evidence="2" type="ORF">HK103_003762</name>
</gene>
<dbReference type="AlphaFoldDB" id="A0AAD5UHI9"/>
<dbReference type="Proteomes" id="UP001210925">
    <property type="component" value="Unassembled WGS sequence"/>
</dbReference>
<accession>A0AAD5UHI9</accession>
<keyword evidence="1" id="KW-1133">Transmembrane helix</keyword>
<organism evidence="2 3">
    <name type="scientific">Boothiomyces macroporosus</name>
    <dbReference type="NCBI Taxonomy" id="261099"/>
    <lineage>
        <taxon>Eukaryota</taxon>
        <taxon>Fungi</taxon>
        <taxon>Fungi incertae sedis</taxon>
        <taxon>Chytridiomycota</taxon>
        <taxon>Chytridiomycota incertae sedis</taxon>
        <taxon>Chytridiomycetes</taxon>
        <taxon>Rhizophydiales</taxon>
        <taxon>Terramycetaceae</taxon>
        <taxon>Boothiomyces</taxon>
    </lineage>
</organism>
<name>A0AAD5UHI9_9FUNG</name>
<evidence type="ECO:0000313" key="2">
    <source>
        <dbReference type="EMBL" id="KAJ3258281.1"/>
    </source>
</evidence>
<feature type="transmembrane region" description="Helical" evidence="1">
    <location>
        <begin position="6"/>
        <end position="29"/>
    </location>
</feature>
<evidence type="ECO:0000256" key="1">
    <source>
        <dbReference type="SAM" id="Phobius"/>
    </source>
</evidence>
<keyword evidence="1" id="KW-0812">Transmembrane</keyword>
<proteinExistence type="predicted"/>
<evidence type="ECO:0000313" key="3">
    <source>
        <dbReference type="Proteomes" id="UP001210925"/>
    </source>
</evidence>
<dbReference type="EMBL" id="JADGKB010000029">
    <property type="protein sequence ID" value="KAJ3258281.1"/>
    <property type="molecule type" value="Genomic_DNA"/>
</dbReference>
<protein>
    <submittedName>
        <fullName evidence="2">Uncharacterized protein</fullName>
    </submittedName>
</protein>
<keyword evidence="1" id="KW-0472">Membrane</keyword>
<keyword evidence="3" id="KW-1185">Reference proteome</keyword>
<comment type="caution">
    <text evidence="2">The sequence shown here is derived from an EMBL/GenBank/DDBJ whole genome shotgun (WGS) entry which is preliminary data.</text>
</comment>